<evidence type="ECO:0000256" key="2">
    <source>
        <dbReference type="SAM" id="Phobius"/>
    </source>
</evidence>
<feature type="transmembrane region" description="Helical" evidence="2">
    <location>
        <begin position="195"/>
        <end position="217"/>
    </location>
</feature>
<protein>
    <submittedName>
        <fullName evidence="3">Uncharacterized protein</fullName>
    </submittedName>
</protein>
<feature type="transmembrane region" description="Helical" evidence="2">
    <location>
        <begin position="273"/>
        <end position="294"/>
    </location>
</feature>
<gene>
    <name evidence="3" type="ORF">CAUJ_LOCUS1898</name>
</gene>
<dbReference type="EMBL" id="CAJGYM010000003">
    <property type="protein sequence ID" value="CAD6185979.1"/>
    <property type="molecule type" value="Genomic_DNA"/>
</dbReference>
<proteinExistence type="predicted"/>
<feature type="transmembrane region" description="Helical" evidence="2">
    <location>
        <begin position="306"/>
        <end position="326"/>
    </location>
</feature>
<keyword evidence="2" id="KW-1133">Transmembrane helix</keyword>
<keyword evidence="4" id="KW-1185">Reference proteome</keyword>
<dbReference type="OrthoDB" id="5851221at2759"/>
<comment type="caution">
    <text evidence="3">The sequence shown here is derived from an EMBL/GenBank/DDBJ whole genome shotgun (WGS) entry which is preliminary data.</text>
</comment>
<dbReference type="Proteomes" id="UP000835052">
    <property type="component" value="Unassembled WGS sequence"/>
</dbReference>
<feature type="region of interest" description="Disordered" evidence="1">
    <location>
        <begin position="85"/>
        <end position="127"/>
    </location>
</feature>
<dbReference type="AlphaFoldDB" id="A0A8S1GRU0"/>
<evidence type="ECO:0000313" key="4">
    <source>
        <dbReference type="Proteomes" id="UP000835052"/>
    </source>
</evidence>
<evidence type="ECO:0000256" key="1">
    <source>
        <dbReference type="SAM" id="MobiDB-lite"/>
    </source>
</evidence>
<name>A0A8S1GRU0_9PELO</name>
<keyword evidence="2" id="KW-0472">Membrane</keyword>
<sequence length="345" mass="38941">MVLDTNSEIVCKMGGFEAFNRGGLELLTSLATISLNSPFSSRIALNTEKRYQAERLEHEYRNNQRRNNHNPENLKVMEHWVPPENTVKIKSSPVNAQKMKIPKVREPKDSSSSSKKSSESKPPPGMKRLFWTVSRTIGKVSTMLGAASNRVRSAHNRFRANRVVPIHTKVQTRHLELEPLCCLSSCLVRGGCTTVVVFELCYVVVTFLCILGGMMRGGFTFWEPIPKTFNELFGHDLFYYPILIYDLAVVIMAIATARGLLNFDKAILRAHYYFCFVSLAVNVVFLIFSAWALASPGPCKFTPLNVLLMFCFFAQIPLQIWAMSVVKSCRDFFALIHVFVALAEA</sequence>
<evidence type="ECO:0000313" key="3">
    <source>
        <dbReference type="EMBL" id="CAD6185979.1"/>
    </source>
</evidence>
<accession>A0A8S1GRU0</accession>
<feature type="transmembrane region" description="Helical" evidence="2">
    <location>
        <begin position="237"/>
        <end position="261"/>
    </location>
</feature>
<organism evidence="3 4">
    <name type="scientific">Caenorhabditis auriculariae</name>
    <dbReference type="NCBI Taxonomy" id="2777116"/>
    <lineage>
        <taxon>Eukaryota</taxon>
        <taxon>Metazoa</taxon>
        <taxon>Ecdysozoa</taxon>
        <taxon>Nematoda</taxon>
        <taxon>Chromadorea</taxon>
        <taxon>Rhabditida</taxon>
        <taxon>Rhabditina</taxon>
        <taxon>Rhabditomorpha</taxon>
        <taxon>Rhabditoidea</taxon>
        <taxon>Rhabditidae</taxon>
        <taxon>Peloderinae</taxon>
        <taxon>Caenorhabditis</taxon>
    </lineage>
</organism>
<keyword evidence="2" id="KW-0812">Transmembrane</keyword>
<reference evidence="3" key="1">
    <citation type="submission" date="2020-10" db="EMBL/GenBank/DDBJ databases">
        <authorList>
            <person name="Kikuchi T."/>
        </authorList>
    </citation>
    <scope>NUCLEOTIDE SEQUENCE</scope>
    <source>
        <strain evidence="3">NKZ352</strain>
    </source>
</reference>